<proteinExistence type="predicted"/>
<dbReference type="EMBL" id="LQYS01000080">
    <property type="protein sequence ID" value="KYD11291.1"/>
    <property type="molecule type" value="Genomic_DNA"/>
</dbReference>
<sequence length="42" mass="4897">MNFPFIYNDYVDMMGTVSILKKRQKGEPFTSDRGKLSFSFIS</sequence>
<evidence type="ECO:0000313" key="1">
    <source>
        <dbReference type="EMBL" id="KYD11291.1"/>
    </source>
</evidence>
<organism evidence="1 2">
    <name type="scientific">Saccharococcus caldoxylosilyticus</name>
    <dbReference type="NCBI Taxonomy" id="81408"/>
    <lineage>
        <taxon>Bacteria</taxon>
        <taxon>Bacillati</taxon>
        <taxon>Bacillota</taxon>
        <taxon>Bacilli</taxon>
        <taxon>Bacillales</taxon>
        <taxon>Anoxybacillaceae</taxon>
        <taxon>Saccharococcus</taxon>
    </lineage>
</organism>
<gene>
    <name evidence="1" type="ORF">B4119_3687</name>
</gene>
<dbReference type="Proteomes" id="UP000075455">
    <property type="component" value="Unassembled WGS sequence"/>
</dbReference>
<evidence type="ECO:0000313" key="2">
    <source>
        <dbReference type="Proteomes" id="UP000075455"/>
    </source>
</evidence>
<name>A0A150LG20_9BACL</name>
<accession>A0A150LG20</accession>
<reference evidence="1 2" key="1">
    <citation type="submission" date="2016-01" db="EMBL/GenBank/DDBJ databases">
        <title>Draft Genome Sequences of Seven Thermophilic Sporeformers Isolated from Foods.</title>
        <authorList>
            <person name="Berendsen E.M."/>
            <person name="Wells-Bennik M.H."/>
            <person name="Krawcyk A.O."/>
            <person name="De Jong A."/>
            <person name="Holsappel S."/>
            <person name="Eijlander R.T."/>
            <person name="Kuipers O.P."/>
        </authorList>
    </citation>
    <scope>NUCLEOTIDE SEQUENCE [LARGE SCALE GENOMIC DNA]</scope>
    <source>
        <strain evidence="1 2">B4119</strain>
    </source>
</reference>
<dbReference type="AlphaFoldDB" id="A0A150LG20"/>
<comment type="caution">
    <text evidence="1">The sequence shown here is derived from an EMBL/GenBank/DDBJ whole genome shotgun (WGS) entry which is preliminary data.</text>
</comment>
<protein>
    <submittedName>
        <fullName evidence="1">Uncharacterized protein</fullName>
    </submittedName>
</protein>